<evidence type="ECO:0000256" key="3">
    <source>
        <dbReference type="ARBA" id="ARBA00012621"/>
    </source>
</evidence>
<feature type="domain" description="3-deoxy-D-manno-octulosonic-acid transferase N-terminal" evidence="12">
    <location>
        <begin position="40"/>
        <end position="215"/>
    </location>
</feature>
<feature type="site" description="Transition state stabilizer" evidence="9">
    <location>
        <position position="212"/>
    </location>
</feature>
<evidence type="ECO:0000256" key="2">
    <source>
        <dbReference type="ARBA" id="ARBA00004713"/>
    </source>
</evidence>
<evidence type="ECO:0000256" key="1">
    <source>
        <dbReference type="ARBA" id="ARBA00003394"/>
    </source>
</evidence>
<dbReference type="Gene3D" id="3.40.50.2000">
    <property type="entry name" value="Glycogen Phosphorylase B"/>
    <property type="match status" value="1"/>
</dbReference>
<dbReference type="InterPro" id="IPR007507">
    <property type="entry name" value="Glycos_transf_N"/>
</dbReference>
<evidence type="ECO:0000256" key="5">
    <source>
        <dbReference type="ARBA" id="ARBA00022679"/>
    </source>
</evidence>
<dbReference type="InterPro" id="IPR038107">
    <property type="entry name" value="Glycos_transf_N_sf"/>
</dbReference>
<name>A0A3L7A6L2_9HYPH</name>
<keyword evidence="14" id="KW-1185">Reference proteome</keyword>
<dbReference type="AlphaFoldDB" id="A0A3L7A6L2"/>
<keyword evidence="5 10" id="KW-0808">Transferase</keyword>
<dbReference type="PANTHER" id="PTHR42755:SF1">
    <property type="entry name" value="3-DEOXY-D-MANNO-OCTULOSONIC ACID TRANSFERASE, MITOCHONDRIAL-RELATED"/>
    <property type="match status" value="1"/>
</dbReference>
<protein>
    <recommendedName>
        <fullName evidence="4 10">3-deoxy-D-manno-octulosonic acid transferase</fullName>
        <shortName evidence="10">Kdo transferase</shortName>
        <ecNumber evidence="3 10">2.4.99.12</ecNumber>
    </recommendedName>
    <alternativeName>
        <fullName evidence="6 10">Lipid IV(A) 3-deoxy-D-manno-octulosonic acid transferase</fullName>
    </alternativeName>
</protein>
<evidence type="ECO:0000256" key="11">
    <source>
        <dbReference type="SAM" id="SignalP"/>
    </source>
</evidence>
<dbReference type="EC" id="2.4.99.12" evidence="3 10"/>
<keyword evidence="10" id="KW-0448">Lipopolysaccharide biosynthesis</keyword>
<dbReference type="Gene3D" id="3.40.50.11720">
    <property type="entry name" value="3-Deoxy-D-manno-octulosonic-acid transferase, N-terminal domain"/>
    <property type="match status" value="1"/>
</dbReference>
<comment type="caution">
    <text evidence="13">The sequence shown here is derived from an EMBL/GenBank/DDBJ whole genome shotgun (WGS) entry which is preliminary data.</text>
</comment>
<dbReference type="EMBL" id="RCTF01000014">
    <property type="protein sequence ID" value="RLP75807.1"/>
    <property type="molecule type" value="Genomic_DNA"/>
</dbReference>
<dbReference type="SUPFAM" id="SSF53756">
    <property type="entry name" value="UDP-Glycosyltransferase/glycogen phosphorylase"/>
    <property type="match status" value="1"/>
</dbReference>
<dbReference type="InterPro" id="IPR039901">
    <property type="entry name" value="Kdotransferase"/>
</dbReference>
<feature type="signal peptide" evidence="11">
    <location>
        <begin position="1"/>
        <end position="20"/>
    </location>
</feature>
<proteinExistence type="inferred from homology"/>
<keyword evidence="10" id="KW-1003">Cell membrane</keyword>
<reference evidence="13 14" key="1">
    <citation type="submission" date="2018-10" db="EMBL/GenBank/DDBJ databases">
        <title>Xanthobacter tagetidis genome sequencing and assembly.</title>
        <authorList>
            <person name="Maclea K.S."/>
            <person name="Goen A.E."/>
            <person name="Fatima S.A."/>
        </authorList>
    </citation>
    <scope>NUCLEOTIDE SEQUENCE [LARGE SCALE GENOMIC DNA]</scope>
    <source>
        <strain evidence="13 14">ATCC 700314</strain>
    </source>
</reference>
<evidence type="ECO:0000256" key="6">
    <source>
        <dbReference type="ARBA" id="ARBA00031445"/>
    </source>
</evidence>
<comment type="similarity">
    <text evidence="10">Belongs to the glycosyltransferase group 1 family.</text>
</comment>
<dbReference type="GO" id="GO:0005886">
    <property type="term" value="C:plasma membrane"/>
    <property type="evidence" value="ECO:0007669"/>
    <property type="project" value="UniProtKB-SubCell"/>
</dbReference>
<dbReference type="GO" id="GO:0009245">
    <property type="term" value="P:lipid A biosynthetic process"/>
    <property type="evidence" value="ECO:0007669"/>
    <property type="project" value="TreeGrafter"/>
</dbReference>
<dbReference type="GO" id="GO:0009244">
    <property type="term" value="P:lipopolysaccharide core region biosynthetic process"/>
    <property type="evidence" value="ECO:0007669"/>
    <property type="project" value="UniProtKB-UniRule"/>
</dbReference>
<keyword evidence="10" id="KW-0472">Membrane</keyword>
<dbReference type="Pfam" id="PF04413">
    <property type="entry name" value="Glycos_transf_N"/>
    <property type="match status" value="1"/>
</dbReference>
<evidence type="ECO:0000259" key="12">
    <source>
        <dbReference type="Pfam" id="PF04413"/>
    </source>
</evidence>
<organism evidence="13 14">
    <name type="scientific">Xanthobacter tagetidis</name>
    <dbReference type="NCBI Taxonomy" id="60216"/>
    <lineage>
        <taxon>Bacteria</taxon>
        <taxon>Pseudomonadati</taxon>
        <taxon>Pseudomonadota</taxon>
        <taxon>Alphaproteobacteria</taxon>
        <taxon>Hyphomicrobiales</taxon>
        <taxon>Xanthobacteraceae</taxon>
        <taxon>Xanthobacter</taxon>
    </lineage>
</organism>
<dbReference type="FunFam" id="3.40.50.11720:FF:000001">
    <property type="entry name" value="3-deoxy-D-manno-octulosonic acid transferase"/>
    <property type="match status" value="1"/>
</dbReference>
<gene>
    <name evidence="13" type="ORF">D9R14_16060</name>
</gene>
<evidence type="ECO:0000256" key="4">
    <source>
        <dbReference type="ARBA" id="ARBA00019077"/>
    </source>
</evidence>
<accession>A0A3L7A6L2</accession>
<comment type="catalytic activity">
    <reaction evidence="7 10">
        <text>lipid IVA (E. coli) + CMP-3-deoxy-beta-D-manno-octulosonate = alpha-Kdo-(2-&gt;6)-lipid IVA (E. coli) + CMP + H(+)</text>
        <dbReference type="Rhea" id="RHEA:28066"/>
        <dbReference type="ChEBI" id="CHEBI:15378"/>
        <dbReference type="ChEBI" id="CHEBI:58603"/>
        <dbReference type="ChEBI" id="CHEBI:60364"/>
        <dbReference type="ChEBI" id="CHEBI:60377"/>
        <dbReference type="ChEBI" id="CHEBI:85987"/>
        <dbReference type="EC" id="2.4.99.12"/>
    </reaction>
</comment>
<dbReference type="PANTHER" id="PTHR42755">
    <property type="entry name" value="3-DEOXY-MANNO-OCTULOSONATE CYTIDYLYLTRANSFERASE"/>
    <property type="match status" value="1"/>
</dbReference>
<evidence type="ECO:0000256" key="10">
    <source>
        <dbReference type="RuleBase" id="RU365103"/>
    </source>
</evidence>
<dbReference type="Proteomes" id="UP000269692">
    <property type="component" value="Unassembled WGS sequence"/>
</dbReference>
<comment type="function">
    <text evidence="1 10">Involved in lipopolysaccharide (LPS) biosynthesis. Catalyzes the transfer of 3-deoxy-D-manno-octulosonate (Kdo) residue(s) from CMP-Kdo to lipid IV(A), the tetraacyldisaccharide-1,4'-bisphosphate precursor of lipid A.</text>
</comment>
<dbReference type="RefSeq" id="WP_121624366.1">
    <property type="nucleotide sequence ID" value="NZ_JACIIW010000003.1"/>
</dbReference>
<evidence type="ECO:0000313" key="14">
    <source>
        <dbReference type="Proteomes" id="UP000269692"/>
    </source>
</evidence>
<comment type="subcellular location">
    <subcellularLocation>
        <location evidence="10">Cell membrane</location>
    </subcellularLocation>
</comment>
<evidence type="ECO:0000256" key="9">
    <source>
        <dbReference type="PIRSR" id="PIRSR639901-2"/>
    </source>
</evidence>
<feature type="chain" id="PRO_5018113214" description="3-deoxy-D-manno-octulosonic acid transferase" evidence="11">
    <location>
        <begin position="21"/>
        <end position="431"/>
    </location>
</feature>
<evidence type="ECO:0000256" key="8">
    <source>
        <dbReference type="PIRSR" id="PIRSR639901-1"/>
    </source>
</evidence>
<dbReference type="GO" id="GO:0043842">
    <property type="term" value="F:Kdo transferase activity"/>
    <property type="evidence" value="ECO:0007669"/>
    <property type="project" value="UniProtKB-EC"/>
</dbReference>
<sequence length="431" mass="46474">MKARSLTVTLRLYRGASAAAALLTPAWLSYRAGKGKEDRERLPERRGIASAERPEGPLVWVHGASVGEVNCVMPLIERLVARRFNVLLTSGTLTSSKVAARRAPPGVIHQFMPLDAGAFVSRFLDHWKPDLVLLAESELWPNLLYDLGRRGTPVVLVNGRLSPKSAERWSRLSRSARALLSRIDLCLAQSEEDGARFHALGAPRVEVCGNLKFDVPAPAADPIALGALASAIGARPVLLAASTHAGEEVLAMATHKALRKELKDLLTIVAPRHPERGEEIAELAEEAGLRTARRSADALPAPDTDIYVADTIGEMGLLYRCAPVVFMGGSMVEHGGQNPIEAAKLGAVVLHGPHVWNFGAIYARFDADGGALPVADIKDLARLTFVMLRDKARRERVAAGARVSVAALGGALERTLAAIEPYLVHIRLQHR</sequence>
<evidence type="ECO:0000313" key="13">
    <source>
        <dbReference type="EMBL" id="RLP75807.1"/>
    </source>
</evidence>
<dbReference type="OrthoDB" id="9789797at2"/>
<feature type="active site" description="Proton acceptor" evidence="8">
    <location>
        <position position="68"/>
    </location>
</feature>
<feature type="site" description="Transition state stabilizer" evidence="9">
    <location>
        <position position="136"/>
    </location>
</feature>
<evidence type="ECO:0000256" key="7">
    <source>
        <dbReference type="ARBA" id="ARBA00049183"/>
    </source>
</evidence>
<comment type="pathway">
    <text evidence="2 10">Bacterial outer membrane biogenesis; LPS core biosynthesis.</text>
</comment>
<keyword evidence="11" id="KW-0732">Signal</keyword>
<dbReference type="UniPathway" id="UPA00958"/>